<dbReference type="NCBIfam" id="TIGR03085">
    <property type="entry name" value="TIGR03085 family metal-binding protein"/>
    <property type="match status" value="1"/>
</dbReference>
<dbReference type="Pfam" id="PF11716">
    <property type="entry name" value="MDMPI_N"/>
    <property type="match status" value="1"/>
</dbReference>
<dbReference type="NCBIfam" id="TIGR03083">
    <property type="entry name" value="maleylpyruvate isomerase family mycothiol-dependent enzyme"/>
    <property type="match status" value="1"/>
</dbReference>
<reference evidence="2 3" key="1">
    <citation type="journal article" date="2019" name="Int. J. Syst. Evol. Microbiol.">
        <title>The Global Catalogue of Microorganisms (GCM) 10K type strain sequencing project: providing services to taxonomists for standard genome sequencing and annotation.</title>
        <authorList>
            <consortium name="The Broad Institute Genomics Platform"/>
            <consortium name="The Broad Institute Genome Sequencing Center for Infectious Disease"/>
            <person name="Wu L."/>
            <person name="Ma J."/>
        </authorList>
    </citation>
    <scope>NUCLEOTIDE SEQUENCE [LARGE SCALE GENOMIC DNA]</scope>
    <source>
        <strain evidence="2 3">JCM 16013</strain>
    </source>
</reference>
<accession>A0ABN2RXE2</accession>
<evidence type="ECO:0000313" key="2">
    <source>
        <dbReference type="EMBL" id="GAA1976026.1"/>
    </source>
</evidence>
<gene>
    <name evidence="2" type="ORF">GCM10009838_40330</name>
</gene>
<evidence type="ECO:0000259" key="1">
    <source>
        <dbReference type="Pfam" id="PF11716"/>
    </source>
</evidence>
<protein>
    <submittedName>
        <fullName evidence="2">TIGR03085 family metal-binding protein</fullName>
    </submittedName>
</protein>
<name>A0ABN2RXE2_9ACTN</name>
<dbReference type="InterPro" id="IPR024344">
    <property type="entry name" value="MDMPI_metal-binding"/>
</dbReference>
<evidence type="ECO:0000313" key="3">
    <source>
        <dbReference type="Proteomes" id="UP001499854"/>
    </source>
</evidence>
<dbReference type="SUPFAM" id="SSF109854">
    <property type="entry name" value="DinB/YfiT-like putative metalloenzymes"/>
    <property type="match status" value="1"/>
</dbReference>
<keyword evidence="3" id="KW-1185">Reference proteome</keyword>
<dbReference type="Gene3D" id="1.20.120.450">
    <property type="entry name" value="dinb family like domain"/>
    <property type="match status" value="1"/>
</dbReference>
<dbReference type="InterPro" id="IPR017519">
    <property type="entry name" value="CHP03085"/>
</dbReference>
<dbReference type="Proteomes" id="UP001499854">
    <property type="component" value="Unassembled WGS sequence"/>
</dbReference>
<feature type="domain" description="Mycothiol-dependent maleylpyruvate isomerase metal-binding" evidence="1">
    <location>
        <begin position="15"/>
        <end position="56"/>
    </location>
</feature>
<organism evidence="2 3">
    <name type="scientific">Catenulispora subtropica</name>
    <dbReference type="NCBI Taxonomy" id="450798"/>
    <lineage>
        <taxon>Bacteria</taxon>
        <taxon>Bacillati</taxon>
        <taxon>Actinomycetota</taxon>
        <taxon>Actinomycetes</taxon>
        <taxon>Catenulisporales</taxon>
        <taxon>Catenulisporaceae</taxon>
        <taxon>Catenulispora</taxon>
    </lineage>
</organism>
<dbReference type="EMBL" id="BAAAQM010000022">
    <property type="protein sequence ID" value="GAA1976026.1"/>
    <property type="molecule type" value="Genomic_DNA"/>
</dbReference>
<dbReference type="InterPro" id="IPR017517">
    <property type="entry name" value="Maleyloyr_isom"/>
</dbReference>
<sequence>MCVYPGLMTHFARVERAALIEALRDAGPDAPTLCEGWTARDLAAHVVARERRADAAGIVIKSLAPRLARVQAEYAALPWDELLGLVVAGPPRKSVFSIPGVDELANLVEFFVHCEDVRRARGGWEPRRLESGVVEALWRRVGGMAKLVGRRSPVGLVVRRPDGQSVVVRKGAPVATVTGEPGELVVFLSGRQGHAVVEVEGPEEAVAAVRGARFGV</sequence>
<comment type="caution">
    <text evidence="2">The sequence shown here is derived from an EMBL/GenBank/DDBJ whole genome shotgun (WGS) entry which is preliminary data.</text>
</comment>
<proteinExistence type="predicted"/>
<dbReference type="InterPro" id="IPR034660">
    <property type="entry name" value="DinB/YfiT-like"/>
</dbReference>